<evidence type="ECO:0000256" key="6">
    <source>
        <dbReference type="ARBA" id="ARBA00023098"/>
    </source>
</evidence>
<comment type="catalytic activity">
    <reaction evidence="8">
        <text>apo-[ACP] + CoA = holo-[ACP] + adenosine 3',5'-bisphosphate + H(+)</text>
        <dbReference type="Rhea" id="RHEA:12068"/>
        <dbReference type="Rhea" id="RHEA-COMP:9685"/>
        <dbReference type="Rhea" id="RHEA-COMP:9690"/>
        <dbReference type="ChEBI" id="CHEBI:15378"/>
        <dbReference type="ChEBI" id="CHEBI:29999"/>
        <dbReference type="ChEBI" id="CHEBI:57287"/>
        <dbReference type="ChEBI" id="CHEBI:58343"/>
        <dbReference type="ChEBI" id="CHEBI:64479"/>
        <dbReference type="EC" id="2.7.8.7"/>
    </reaction>
</comment>
<comment type="function">
    <text evidence="8">Transfers the 4'-phosphopantetheine moiety from coenzyme A to a Ser of acyl-carrier-protein.</text>
</comment>
<keyword evidence="8" id="KW-0963">Cytoplasm</keyword>
<dbReference type="GeneID" id="98300147"/>
<keyword evidence="6 8" id="KW-0443">Lipid metabolism</keyword>
<dbReference type="GO" id="GO:0008897">
    <property type="term" value="F:holo-[acyl-carrier-protein] synthase activity"/>
    <property type="evidence" value="ECO:0007669"/>
    <property type="project" value="UniProtKB-UniRule"/>
</dbReference>
<dbReference type="InterPro" id="IPR002582">
    <property type="entry name" value="ACPS"/>
</dbReference>
<dbReference type="SUPFAM" id="SSF56214">
    <property type="entry name" value="4'-phosphopantetheinyl transferase"/>
    <property type="match status" value="1"/>
</dbReference>
<reference evidence="10 11" key="1">
    <citation type="submission" date="2014-03" db="EMBL/GenBank/DDBJ databases">
        <title>Genomics of Bifidobacteria.</title>
        <authorList>
            <person name="Ventura M."/>
            <person name="Milani C."/>
            <person name="Lugli G.A."/>
        </authorList>
    </citation>
    <scope>NUCLEOTIDE SEQUENCE [LARGE SCALE GENOMIC DNA]</scope>
    <source>
        <strain evidence="10 11">LMG 21775</strain>
    </source>
</reference>
<dbReference type="InterPro" id="IPR037143">
    <property type="entry name" value="4-PPantetheinyl_Trfase_dom_sf"/>
</dbReference>
<dbReference type="HAMAP" id="MF_00101">
    <property type="entry name" value="AcpS"/>
    <property type="match status" value="1"/>
</dbReference>
<evidence type="ECO:0000256" key="5">
    <source>
        <dbReference type="ARBA" id="ARBA00022842"/>
    </source>
</evidence>
<organism evidence="10 11">
    <name type="scientific">Bifidobacterium psychraerophilum</name>
    <dbReference type="NCBI Taxonomy" id="218140"/>
    <lineage>
        <taxon>Bacteria</taxon>
        <taxon>Bacillati</taxon>
        <taxon>Actinomycetota</taxon>
        <taxon>Actinomycetes</taxon>
        <taxon>Bifidobacteriales</taxon>
        <taxon>Bifidobacteriaceae</taxon>
        <taxon>Bifidobacterium</taxon>
    </lineage>
</organism>
<feature type="binding site" evidence="8">
    <location>
        <position position="64"/>
    </location>
    <ligand>
        <name>Mg(2+)</name>
        <dbReference type="ChEBI" id="CHEBI:18420"/>
    </ligand>
</feature>
<dbReference type="eggNOG" id="COG0736">
    <property type="taxonomic scope" value="Bacteria"/>
</dbReference>
<evidence type="ECO:0000256" key="8">
    <source>
        <dbReference type="HAMAP-Rule" id="MF_00101"/>
    </source>
</evidence>
<feature type="binding site" evidence="8">
    <location>
        <position position="11"/>
    </location>
    <ligand>
        <name>Mg(2+)</name>
        <dbReference type="ChEBI" id="CHEBI:18420"/>
    </ligand>
</feature>
<proteinExistence type="inferred from homology"/>
<comment type="similarity">
    <text evidence="8">Belongs to the P-Pant transferase superfamily. AcpS family.</text>
</comment>
<accession>A0A087CFP4</accession>
<comment type="cofactor">
    <cofactor evidence="8">
        <name>Mg(2+)</name>
        <dbReference type="ChEBI" id="CHEBI:18420"/>
    </cofactor>
</comment>
<keyword evidence="2 8" id="KW-0808">Transferase</keyword>
<gene>
    <name evidence="8" type="primary">acpS</name>
    <name evidence="10" type="ORF">BPSY_0942</name>
</gene>
<dbReference type="Pfam" id="PF01648">
    <property type="entry name" value="ACPS"/>
    <property type="match status" value="1"/>
</dbReference>
<evidence type="ECO:0000313" key="10">
    <source>
        <dbReference type="EMBL" id="KFI82094.1"/>
    </source>
</evidence>
<dbReference type="GO" id="GO:0000287">
    <property type="term" value="F:magnesium ion binding"/>
    <property type="evidence" value="ECO:0007669"/>
    <property type="project" value="UniProtKB-UniRule"/>
</dbReference>
<dbReference type="AlphaFoldDB" id="A0A087CFP4"/>
<dbReference type="GO" id="GO:0006633">
    <property type="term" value="P:fatty acid biosynthetic process"/>
    <property type="evidence" value="ECO:0007669"/>
    <property type="project" value="UniProtKB-UniRule"/>
</dbReference>
<dbReference type="Proteomes" id="UP000029050">
    <property type="component" value="Unassembled WGS sequence"/>
</dbReference>
<dbReference type="Gene3D" id="3.90.470.20">
    <property type="entry name" value="4'-phosphopantetheinyl transferase domain"/>
    <property type="match status" value="1"/>
</dbReference>
<dbReference type="GO" id="GO:0005737">
    <property type="term" value="C:cytoplasm"/>
    <property type="evidence" value="ECO:0007669"/>
    <property type="project" value="UniProtKB-SubCell"/>
</dbReference>
<evidence type="ECO:0000259" key="9">
    <source>
        <dbReference type="Pfam" id="PF01648"/>
    </source>
</evidence>
<feature type="domain" description="4'-phosphopantetheinyl transferase" evidence="9">
    <location>
        <begin position="7"/>
        <end position="107"/>
    </location>
</feature>
<evidence type="ECO:0000256" key="7">
    <source>
        <dbReference type="ARBA" id="ARBA00023160"/>
    </source>
</evidence>
<evidence type="ECO:0000256" key="2">
    <source>
        <dbReference type="ARBA" id="ARBA00022679"/>
    </source>
</evidence>
<comment type="caution">
    <text evidence="10">The sequence shown here is derived from an EMBL/GenBank/DDBJ whole genome shotgun (WGS) entry which is preliminary data.</text>
</comment>
<keyword evidence="5 8" id="KW-0460">Magnesium</keyword>
<dbReference type="InterPro" id="IPR008278">
    <property type="entry name" value="4-PPantetheinyl_Trfase_dom"/>
</dbReference>
<keyword evidence="11" id="KW-1185">Reference proteome</keyword>
<keyword evidence="7 8" id="KW-0275">Fatty acid biosynthesis</keyword>
<comment type="subcellular location">
    <subcellularLocation>
        <location evidence="8">Cytoplasm</location>
    </subcellularLocation>
</comment>
<keyword evidence="3 8" id="KW-0479">Metal-binding</keyword>
<dbReference type="NCBIfam" id="TIGR00556">
    <property type="entry name" value="pantethn_trn"/>
    <property type="match status" value="1"/>
</dbReference>
<dbReference type="RefSeq" id="WP_193346426.1">
    <property type="nucleotide sequence ID" value="NZ_JBDNLK010000005.1"/>
</dbReference>
<dbReference type="InterPro" id="IPR004568">
    <property type="entry name" value="Ppantetheine-prot_Trfase_dom"/>
</dbReference>
<keyword evidence="4 8" id="KW-0276">Fatty acid metabolism</keyword>
<protein>
    <recommendedName>
        <fullName evidence="8">Holo-[acyl-carrier-protein] synthase</fullName>
        <shortName evidence="8">Holo-ACP synthase</shortName>
        <ecNumber evidence="8">2.7.8.7</ecNumber>
    </recommendedName>
    <alternativeName>
        <fullName evidence="8">4'-phosphopantetheinyl transferase AcpS</fullName>
    </alternativeName>
</protein>
<dbReference type="EMBL" id="JGZI01000009">
    <property type="protein sequence ID" value="KFI82094.1"/>
    <property type="molecule type" value="Genomic_DNA"/>
</dbReference>
<keyword evidence="1 8" id="KW-0444">Lipid biosynthesis</keyword>
<evidence type="ECO:0000313" key="11">
    <source>
        <dbReference type="Proteomes" id="UP000029050"/>
    </source>
</evidence>
<evidence type="ECO:0000256" key="3">
    <source>
        <dbReference type="ARBA" id="ARBA00022723"/>
    </source>
</evidence>
<evidence type="ECO:0000256" key="1">
    <source>
        <dbReference type="ARBA" id="ARBA00022516"/>
    </source>
</evidence>
<name>A0A087CFP4_9BIFI</name>
<evidence type="ECO:0000256" key="4">
    <source>
        <dbReference type="ARBA" id="ARBA00022832"/>
    </source>
</evidence>
<dbReference type="EC" id="2.7.8.7" evidence="8"/>
<dbReference type="STRING" id="218140.BPSY_0942"/>
<sequence length="157" mass="16951">MTASVLGLGHDVVDVPTFLEQLDMPGSTFGALFSSRERRQSAMRAQMKGDGEGVHLAARWAGKEAVIKAWEEALGARVSPYTLETVPWARIEILDDSRGRPHVVLAEEVGRKLRDSLRSDPGADPDAPACDHAWHLSLSHDGSIASAVAILCPVDED</sequence>